<dbReference type="EMBL" id="CAUYUJ010022378">
    <property type="protein sequence ID" value="CAK0910344.1"/>
    <property type="molecule type" value="Genomic_DNA"/>
</dbReference>
<comment type="caution">
    <text evidence="2">The sequence shown here is derived from an EMBL/GenBank/DDBJ whole genome shotgun (WGS) entry which is preliminary data.</text>
</comment>
<organism evidence="2 3">
    <name type="scientific">Prorocentrum cordatum</name>
    <dbReference type="NCBI Taxonomy" id="2364126"/>
    <lineage>
        <taxon>Eukaryota</taxon>
        <taxon>Sar</taxon>
        <taxon>Alveolata</taxon>
        <taxon>Dinophyceae</taxon>
        <taxon>Prorocentrales</taxon>
        <taxon>Prorocentraceae</taxon>
        <taxon>Prorocentrum</taxon>
    </lineage>
</organism>
<feature type="region of interest" description="Disordered" evidence="1">
    <location>
        <begin position="679"/>
        <end position="712"/>
    </location>
</feature>
<keyword evidence="3" id="KW-1185">Reference proteome</keyword>
<evidence type="ECO:0000256" key="1">
    <source>
        <dbReference type="SAM" id="MobiDB-lite"/>
    </source>
</evidence>
<feature type="non-terminal residue" evidence="2">
    <location>
        <position position="798"/>
    </location>
</feature>
<gene>
    <name evidence="2" type="ORF">PCOR1329_LOCUS84547</name>
</gene>
<feature type="compositionally biased region" description="Basic and acidic residues" evidence="1">
    <location>
        <begin position="679"/>
        <end position="688"/>
    </location>
</feature>
<name>A0ABN9YFN5_9DINO</name>
<reference evidence="2" key="1">
    <citation type="submission" date="2023-10" db="EMBL/GenBank/DDBJ databases">
        <authorList>
            <person name="Chen Y."/>
            <person name="Shah S."/>
            <person name="Dougan E. K."/>
            <person name="Thang M."/>
            <person name="Chan C."/>
        </authorList>
    </citation>
    <scope>NUCLEOTIDE SEQUENCE [LARGE SCALE GENOMIC DNA]</scope>
</reference>
<protein>
    <submittedName>
        <fullName evidence="2">Uncharacterized protein</fullName>
    </submittedName>
</protein>
<sequence>MVGYQMIWNGEHFRLLDVRGLAHISYSHPTRGHCDPAENGCMADFTDPRRLPYCSEHGGGARALPHRAPCKIKDFVELTPGDSGDKIFVPTSVEVLTEARVCPRGPGDAHGCFYERLPGADCLAHGKYMCQTRGGEPSQFYYVADAERYDLRFTSSFERNGIHGTSLEYPGYVGVCTGLHAPRAPRSWAQRKMDQTVAQKACDGTEAPGVAVEKIACMAGEVCATQRQFDVRRDVIQGGQRQLKDTMRNRFGQGPSPVSLRLERGRGRPPEGGAAQQVGSGAAGGLEVVDRRIGPPQTAHPVHRAGMTAVRMCLTRAPGLATLELALGACNIASLSARAADIDAGARMVIMDDLPFWAGLLVSLAAKYLGFYIGPEAYQQEWAAAETKYSDRSGTWSWRSSYVYYPPPGDAGANTSVNYEPCNYTTSSEHAHHLDRGWIARPSAPSNMPYWLPKTYFHASGFTTYSTVVSSAPTGAFVQHVAIRISNISSVSAGIAPSRAAHGGDAPPVGIVACSVALTSSEMSLCAVASCAAADAAVARWASQHLQLLLRVGDLLRAALVRGGPRGDLRGGCLAVGFQVVDFGLMAVICPLGDCACWSRPWVMWAPQLLMLLSGCPMYVAGLQHETKASLAADSAASSGREAAVAAAGRAAEARAVEAAAAEDELLAQRAARDAALKDPPLRLLQDRGDEEGPEGEGSQVPGQDAEAPEDTARAMMAKWADEEHKGKIIQKMTTATTTEPIEVRAERRWQQKLDTLLSVKTFLYQDGGIVGNLARQLAVPVAALGLGLVLWCALPKQ</sequence>
<evidence type="ECO:0000313" key="2">
    <source>
        <dbReference type="EMBL" id="CAK0910344.1"/>
    </source>
</evidence>
<accession>A0ABN9YFN5</accession>
<proteinExistence type="predicted"/>
<evidence type="ECO:0000313" key="3">
    <source>
        <dbReference type="Proteomes" id="UP001189429"/>
    </source>
</evidence>
<dbReference type="Proteomes" id="UP001189429">
    <property type="component" value="Unassembled WGS sequence"/>
</dbReference>